<protein>
    <submittedName>
        <fullName evidence="1">Uncharacterized protein</fullName>
    </submittedName>
</protein>
<dbReference type="PANTHER" id="PTHR10579:SF146">
    <property type="entry name" value="RING-TYPE DOMAIN-CONTAINING PROTEIN"/>
    <property type="match status" value="1"/>
</dbReference>
<dbReference type="Proteomes" id="UP000824120">
    <property type="component" value="Chromosome 2"/>
</dbReference>
<name>A0A9J6A8B5_SOLCO</name>
<dbReference type="EMBL" id="JACXVP010000002">
    <property type="protein sequence ID" value="KAG5620508.1"/>
    <property type="molecule type" value="Genomic_DNA"/>
</dbReference>
<dbReference type="InterPro" id="IPR051266">
    <property type="entry name" value="CLCR"/>
</dbReference>
<reference evidence="1 2" key="1">
    <citation type="submission" date="2020-09" db="EMBL/GenBank/DDBJ databases">
        <title>De no assembly of potato wild relative species, Solanum commersonii.</title>
        <authorList>
            <person name="Cho K."/>
        </authorList>
    </citation>
    <scope>NUCLEOTIDE SEQUENCE [LARGE SCALE GENOMIC DNA]</scope>
    <source>
        <strain evidence="1">LZ3.2</strain>
        <tissue evidence="1">Leaf</tissue>
    </source>
</reference>
<organism evidence="1 2">
    <name type="scientific">Solanum commersonii</name>
    <name type="common">Commerson's wild potato</name>
    <name type="synonym">Commerson's nightshade</name>
    <dbReference type="NCBI Taxonomy" id="4109"/>
    <lineage>
        <taxon>Eukaryota</taxon>
        <taxon>Viridiplantae</taxon>
        <taxon>Streptophyta</taxon>
        <taxon>Embryophyta</taxon>
        <taxon>Tracheophyta</taxon>
        <taxon>Spermatophyta</taxon>
        <taxon>Magnoliopsida</taxon>
        <taxon>eudicotyledons</taxon>
        <taxon>Gunneridae</taxon>
        <taxon>Pentapetalae</taxon>
        <taxon>asterids</taxon>
        <taxon>lamiids</taxon>
        <taxon>Solanales</taxon>
        <taxon>Solanaceae</taxon>
        <taxon>Solanoideae</taxon>
        <taxon>Solaneae</taxon>
        <taxon>Solanum</taxon>
    </lineage>
</organism>
<sequence length="182" mass="19958">MSTFLVHTFEFGSDHDSSALYVISYASSDTFLFIELFVTVQDAFAMCIGGILSIVSQEFQLSCIATSPAIQNVSISSDIYVNEISEHQEQAVITIGDMYAHEEKELLVYLPIPSVKTTQVVETSLLKMVSCHNNTVSNEMIIVEGETTKTRRPLPSSIVSHRCYSNSGASFQAGDGLCNRLA</sequence>
<accession>A0A9J6A8B5</accession>
<proteinExistence type="predicted"/>
<gene>
    <name evidence="1" type="ORF">H5410_005726</name>
</gene>
<keyword evidence="2" id="KW-1185">Reference proteome</keyword>
<comment type="caution">
    <text evidence="1">The sequence shown here is derived from an EMBL/GenBank/DDBJ whole genome shotgun (WGS) entry which is preliminary data.</text>
</comment>
<dbReference type="OrthoDB" id="299997at2759"/>
<evidence type="ECO:0000313" key="2">
    <source>
        <dbReference type="Proteomes" id="UP000824120"/>
    </source>
</evidence>
<dbReference type="AlphaFoldDB" id="A0A9J6A8B5"/>
<evidence type="ECO:0000313" key="1">
    <source>
        <dbReference type="EMBL" id="KAG5620508.1"/>
    </source>
</evidence>
<dbReference type="PANTHER" id="PTHR10579">
    <property type="entry name" value="CALCIUM-ACTIVATED CHLORIDE CHANNEL REGULATOR"/>
    <property type="match status" value="1"/>
</dbReference>